<dbReference type="STRING" id="333673.A0A3M0KF43"/>
<evidence type="ECO:0000313" key="2">
    <source>
        <dbReference type="Proteomes" id="UP000269221"/>
    </source>
</evidence>
<evidence type="ECO:0000313" key="1">
    <source>
        <dbReference type="EMBL" id="RMC11665.1"/>
    </source>
</evidence>
<accession>A0A3M0KF43</accession>
<comment type="caution">
    <text evidence="1">The sequence shown here is derived from an EMBL/GenBank/DDBJ whole genome shotgun (WGS) entry which is preliminary data.</text>
</comment>
<gene>
    <name evidence="1" type="ORF">DUI87_11787</name>
</gene>
<dbReference type="AlphaFoldDB" id="A0A3M0KF43"/>
<dbReference type="OrthoDB" id="10063195at2759"/>
<protein>
    <submittedName>
        <fullName evidence="1">Uncharacterized protein</fullName>
    </submittedName>
</protein>
<sequence length="135" mass="15038">MKGRCCLTNLISYDMVTHLEDEKKAEDLNKAFDTASHSFLLEKLAAHDLDRCTVCWVKNCLDGQAQNGMVNGVTSSWEPVSSVLLSSVLRSVLLNTFIDDLDERIECTLSQSADDTKQDRMLTCASRIDGPRPII</sequence>
<dbReference type="Proteomes" id="UP000269221">
    <property type="component" value="Unassembled WGS sequence"/>
</dbReference>
<organism evidence="1 2">
    <name type="scientific">Hirundo rustica rustica</name>
    <dbReference type="NCBI Taxonomy" id="333673"/>
    <lineage>
        <taxon>Eukaryota</taxon>
        <taxon>Metazoa</taxon>
        <taxon>Chordata</taxon>
        <taxon>Craniata</taxon>
        <taxon>Vertebrata</taxon>
        <taxon>Euteleostomi</taxon>
        <taxon>Archelosauria</taxon>
        <taxon>Archosauria</taxon>
        <taxon>Dinosauria</taxon>
        <taxon>Saurischia</taxon>
        <taxon>Theropoda</taxon>
        <taxon>Coelurosauria</taxon>
        <taxon>Aves</taxon>
        <taxon>Neognathae</taxon>
        <taxon>Neoaves</taxon>
        <taxon>Telluraves</taxon>
        <taxon>Australaves</taxon>
        <taxon>Passeriformes</taxon>
        <taxon>Sylvioidea</taxon>
        <taxon>Hirundinidae</taxon>
        <taxon>Hirundo</taxon>
    </lineage>
</organism>
<reference evidence="1 2" key="1">
    <citation type="submission" date="2018-07" db="EMBL/GenBank/DDBJ databases">
        <title>A high quality draft genome assembly of the barn swallow (H. rustica rustica).</title>
        <authorList>
            <person name="Formenti G."/>
            <person name="Chiara M."/>
            <person name="Poveda L."/>
            <person name="Francoijs K.-J."/>
            <person name="Bonisoli-Alquati A."/>
            <person name="Canova L."/>
            <person name="Gianfranceschi L."/>
            <person name="Horner D.S."/>
            <person name="Saino N."/>
        </authorList>
    </citation>
    <scope>NUCLEOTIDE SEQUENCE [LARGE SCALE GENOMIC DNA]</scope>
    <source>
        <strain evidence="1">Chelidonia</strain>
        <tissue evidence="1">Blood</tissue>
    </source>
</reference>
<name>A0A3M0KF43_HIRRU</name>
<proteinExistence type="predicted"/>
<keyword evidence="2" id="KW-1185">Reference proteome</keyword>
<dbReference type="EMBL" id="QRBI01000108">
    <property type="protein sequence ID" value="RMC11665.1"/>
    <property type="molecule type" value="Genomic_DNA"/>
</dbReference>
<dbReference type="PANTHER" id="PTHR33332">
    <property type="entry name" value="REVERSE TRANSCRIPTASE DOMAIN-CONTAINING PROTEIN"/>
    <property type="match status" value="1"/>
</dbReference>